<feature type="compositionally biased region" description="Basic residues" evidence="2">
    <location>
        <begin position="1131"/>
        <end position="1148"/>
    </location>
</feature>
<evidence type="ECO:0000259" key="4">
    <source>
        <dbReference type="Pfam" id="PF25772"/>
    </source>
</evidence>
<dbReference type="AlphaFoldDB" id="A0A9N7MPE3"/>
<comment type="caution">
    <text evidence="5">The sequence shown here is derived from an EMBL/GenBank/DDBJ whole genome shotgun (WGS) entry which is preliminary data.</text>
</comment>
<name>A0A9N7MPE3_STRHE</name>
<dbReference type="OrthoDB" id="2192888at2759"/>
<feature type="compositionally biased region" description="Basic and acidic residues" evidence="2">
    <location>
        <begin position="1056"/>
        <end position="1076"/>
    </location>
</feature>
<keyword evidence="6" id="KW-1185">Reference proteome</keyword>
<evidence type="ECO:0000256" key="1">
    <source>
        <dbReference type="ARBA" id="ARBA00007690"/>
    </source>
</evidence>
<dbReference type="InterPro" id="IPR057860">
    <property type="entry name" value="HEAT_RRP12_N"/>
</dbReference>
<dbReference type="InterPro" id="IPR011989">
    <property type="entry name" value="ARM-like"/>
</dbReference>
<dbReference type="Pfam" id="PF25772">
    <property type="entry name" value="HEAT_RRP12_N"/>
    <property type="match status" value="1"/>
</dbReference>
<dbReference type="SUPFAM" id="SSF48371">
    <property type="entry name" value="ARM repeat"/>
    <property type="match status" value="1"/>
</dbReference>
<dbReference type="Pfam" id="PF08161">
    <property type="entry name" value="RRP12_HEAT"/>
    <property type="match status" value="1"/>
</dbReference>
<evidence type="ECO:0000259" key="3">
    <source>
        <dbReference type="Pfam" id="PF08161"/>
    </source>
</evidence>
<evidence type="ECO:0000313" key="5">
    <source>
        <dbReference type="EMBL" id="CAA0812760.1"/>
    </source>
</evidence>
<feature type="region of interest" description="Disordered" evidence="2">
    <location>
        <begin position="1024"/>
        <end position="1148"/>
    </location>
</feature>
<sequence length="1148" mass="125341">MDDEAPGAAQTFAADADVCQQLLTRYTRSSAVQHRHLCATAAATRSIIQSSSLPLTPLSYFAATITSLSDSKALDSNALGALTSFLSIVLPLVGRGEIKPEKAVEAVDVLVVVVEEGGDKLGTSGVRAVVKCVGVLVAEFCDLGEWDSVSPGFEWLIKFSLDKRPKVRKCALDCLVTVFKSFESSAISKRSCKSIYKLLKKHIQLANGMHTSEIVGGGNSEATSKPEHQDFLHLLNLIKHIAPYFSPKLSKKMLSQLLKILSSKFSAVSRHMLDVVSAILATSGAEVNSSNVEEVLRPLVSYISMAEKNPVDSVLFAANLVKTALKKLHDGGINEWATYIPILSESLAGFLSPEDDAAIQTSIILRELIDRHIGGKSLTTESEELGDRITDVSEHKAIQTICAAFFNVLSSSPQIPSEHFFSVVACLFLKLGMMSDVFMKHILLKLGDLVNTAPAGSGEIKHIKECIGSAVAAMGPEKILSLIPITITSKDFSCSNIWLIPILKKNIFGSSLRFFMKHIVPLAASFEKGSHKVKKSVIRQDLQAYAHSCWELLPAFCRQPSDIHQSFGDLVKLLIPFLKKDSFKLASIAISLQELVNGNKSALASAEGCVRLAKVQSAGDLDEFPTGPWTTHVYSRKIARKNIKALAACAKDLLQALIDALFETETPPETRDLLKGAIGCLLSVCDASLAKDLFIASLEKLQLQDNFGGLGKMESDTDGSIKENEKNGEIDAKKWSLILDLASCMAEGSDEDLTNLLFSFIKHTLQASEEVGQMKAYQTLSRILEKHPWFCASQFDAVMDVLTGMKSSDNFALVKSRFACLQTLLIHGLMRDMDEENTKAFLILNEIIVTLKDSKEEGRKVAYDALRGLSSKLRCSSDASSEGPYHKLFTMITGYLSGSSPQIKSGVVSALSVLVYNDPNICITMPEVVPSVMELLHSKAVELIKAALGFVKVLVSCVEANNLQPLLSDIVDGIIRWSSVSRHHFKSKVSVILEILMRKCGPAKVKALVPEKYNDFVQGVYANRHGKASSKEAERKDSKPEPSDSSPKMQRKRKRGESAGEGRPWKRNRGENEKGGKAIAIGKRSNQGNRQKGKSDKFQGKKHKDGGHRTTVNKNGEKSSMPRPAGVSKFAKNRNVGRKERKPAARRA</sequence>
<dbReference type="PANTHER" id="PTHR48412:SF1">
    <property type="entry name" value="ARM REPEAT SUPERFAMILY PROTEIN"/>
    <property type="match status" value="1"/>
</dbReference>
<reference evidence="5" key="1">
    <citation type="submission" date="2019-12" db="EMBL/GenBank/DDBJ databases">
        <authorList>
            <person name="Scholes J."/>
        </authorList>
    </citation>
    <scope>NUCLEOTIDE SEQUENCE</scope>
</reference>
<comment type="similarity">
    <text evidence="1">Belongs to the RRP12 family.</text>
</comment>
<organism evidence="5 6">
    <name type="scientific">Striga hermonthica</name>
    <name type="common">Purple witchweed</name>
    <name type="synonym">Buchnera hermonthica</name>
    <dbReference type="NCBI Taxonomy" id="68872"/>
    <lineage>
        <taxon>Eukaryota</taxon>
        <taxon>Viridiplantae</taxon>
        <taxon>Streptophyta</taxon>
        <taxon>Embryophyta</taxon>
        <taxon>Tracheophyta</taxon>
        <taxon>Spermatophyta</taxon>
        <taxon>Magnoliopsida</taxon>
        <taxon>eudicotyledons</taxon>
        <taxon>Gunneridae</taxon>
        <taxon>Pentapetalae</taxon>
        <taxon>asterids</taxon>
        <taxon>lamiids</taxon>
        <taxon>Lamiales</taxon>
        <taxon>Orobanchaceae</taxon>
        <taxon>Buchnereae</taxon>
        <taxon>Striga</taxon>
    </lineage>
</organism>
<feature type="domain" description="RRP12 N-terminal HEAT" evidence="4">
    <location>
        <begin position="8"/>
        <end position="287"/>
    </location>
</feature>
<accession>A0A9N7MPE3</accession>
<dbReference type="Proteomes" id="UP001153555">
    <property type="component" value="Unassembled WGS sequence"/>
</dbReference>
<evidence type="ECO:0000256" key="2">
    <source>
        <dbReference type="SAM" id="MobiDB-lite"/>
    </source>
</evidence>
<proteinExistence type="inferred from homology"/>
<feature type="domain" description="RRP12 HEAT" evidence="3">
    <location>
        <begin position="352"/>
        <end position="658"/>
    </location>
</feature>
<dbReference type="PANTHER" id="PTHR48412">
    <property type="entry name" value="ARM REPEAT SUPERFAMILY PROTEIN"/>
    <property type="match status" value="1"/>
</dbReference>
<dbReference type="InterPro" id="IPR012978">
    <property type="entry name" value="HEAT_RRP12"/>
</dbReference>
<gene>
    <name evidence="5" type="ORF">SHERM_13319</name>
</gene>
<dbReference type="Gene3D" id="1.25.10.10">
    <property type="entry name" value="Leucine-rich Repeat Variant"/>
    <property type="match status" value="1"/>
</dbReference>
<protein>
    <submittedName>
        <fullName evidence="5">ARM repeat superfamily protein</fullName>
    </submittedName>
</protein>
<dbReference type="EMBL" id="CACSLK010011299">
    <property type="protein sequence ID" value="CAA0812760.1"/>
    <property type="molecule type" value="Genomic_DNA"/>
</dbReference>
<evidence type="ECO:0000313" key="6">
    <source>
        <dbReference type="Proteomes" id="UP001153555"/>
    </source>
</evidence>
<feature type="compositionally biased region" description="Basic and acidic residues" evidence="2">
    <location>
        <begin position="1029"/>
        <end position="1042"/>
    </location>
</feature>
<dbReference type="InterPro" id="IPR016024">
    <property type="entry name" value="ARM-type_fold"/>
</dbReference>